<dbReference type="InterPro" id="IPR050525">
    <property type="entry name" value="ECM_Assembly_Org"/>
</dbReference>
<keyword evidence="7" id="KW-0379">Hydroxylation</keyword>
<evidence type="ECO:0000313" key="9">
    <source>
        <dbReference type="EMBL" id="EPB68799.1"/>
    </source>
</evidence>
<proteinExistence type="predicted"/>
<evidence type="ECO:0000259" key="8">
    <source>
        <dbReference type="PROSITE" id="PS50234"/>
    </source>
</evidence>
<gene>
    <name evidence="9" type="ORF">ANCCEY_12109</name>
</gene>
<keyword evidence="10" id="KW-1185">Reference proteome</keyword>
<dbReference type="Gene3D" id="3.40.50.410">
    <property type="entry name" value="von Willebrand factor, type A domain"/>
    <property type="match status" value="1"/>
</dbReference>
<evidence type="ECO:0000256" key="3">
    <source>
        <dbReference type="ARBA" id="ARBA00022530"/>
    </source>
</evidence>
<keyword evidence="2" id="KW-0964">Secreted</keyword>
<evidence type="ECO:0000256" key="5">
    <source>
        <dbReference type="ARBA" id="ARBA00022737"/>
    </source>
</evidence>
<evidence type="ECO:0000256" key="4">
    <source>
        <dbReference type="ARBA" id="ARBA00022729"/>
    </source>
</evidence>
<dbReference type="InterPro" id="IPR002035">
    <property type="entry name" value="VWF_A"/>
</dbReference>
<dbReference type="PROSITE" id="PS50234">
    <property type="entry name" value="VWFA"/>
    <property type="match status" value="1"/>
</dbReference>
<reference evidence="9 10" key="1">
    <citation type="submission" date="2013-05" db="EMBL/GenBank/DDBJ databases">
        <title>Draft genome of the parasitic nematode Anyclostoma ceylanicum.</title>
        <authorList>
            <person name="Mitreva M."/>
        </authorList>
    </citation>
    <scope>NUCLEOTIDE SEQUENCE [LARGE SCALE GENOMIC DNA]</scope>
</reference>
<evidence type="ECO:0000313" key="10">
    <source>
        <dbReference type="Proteomes" id="UP000054495"/>
    </source>
</evidence>
<keyword evidence="6" id="KW-0325">Glycoprotein</keyword>
<dbReference type="PANTHER" id="PTHR24020">
    <property type="entry name" value="COLLAGEN ALPHA"/>
    <property type="match status" value="1"/>
</dbReference>
<dbReference type="SUPFAM" id="SSF53300">
    <property type="entry name" value="vWA-like"/>
    <property type="match status" value="1"/>
</dbReference>
<feature type="domain" description="VWFA" evidence="8">
    <location>
        <begin position="1"/>
        <end position="82"/>
    </location>
</feature>
<dbReference type="InterPro" id="IPR036465">
    <property type="entry name" value="vWFA_dom_sf"/>
</dbReference>
<evidence type="ECO:0000256" key="1">
    <source>
        <dbReference type="ARBA" id="ARBA00004498"/>
    </source>
</evidence>
<dbReference type="AlphaFoldDB" id="A0A0D6LAH3"/>
<dbReference type="Pfam" id="PF00092">
    <property type="entry name" value="VWA"/>
    <property type="match status" value="1"/>
</dbReference>
<protein>
    <recommendedName>
        <fullName evidence="8">VWFA domain-containing protein</fullName>
    </recommendedName>
</protein>
<keyword evidence="5" id="KW-0677">Repeat</keyword>
<sequence length="116" mass="12884">MEPTGGTTRTGEAIHYALKEFHNKKHGARKYARKFIVVFTDGYSQEDPSPAAEAARTDGVIMLAVAVDDKLKPNEEELVEITDRRDVDGAYLAKWTAAPRKNPWQPVSTIKAARSL</sequence>
<keyword evidence="3" id="KW-0272">Extracellular matrix</keyword>
<comment type="subcellular location">
    <subcellularLocation>
        <location evidence="1">Secreted</location>
        <location evidence="1">Extracellular space</location>
        <location evidence="1">Extracellular matrix</location>
    </subcellularLocation>
</comment>
<dbReference type="EMBL" id="KE125381">
    <property type="protein sequence ID" value="EPB68799.1"/>
    <property type="molecule type" value="Genomic_DNA"/>
</dbReference>
<evidence type="ECO:0000256" key="7">
    <source>
        <dbReference type="ARBA" id="ARBA00023278"/>
    </source>
</evidence>
<name>A0A0D6LAH3_9BILA</name>
<evidence type="ECO:0000256" key="6">
    <source>
        <dbReference type="ARBA" id="ARBA00023180"/>
    </source>
</evidence>
<accession>A0A0D6LAH3</accession>
<keyword evidence="4" id="KW-0732">Signal</keyword>
<organism evidence="9 10">
    <name type="scientific">Ancylostoma ceylanicum</name>
    <dbReference type="NCBI Taxonomy" id="53326"/>
    <lineage>
        <taxon>Eukaryota</taxon>
        <taxon>Metazoa</taxon>
        <taxon>Ecdysozoa</taxon>
        <taxon>Nematoda</taxon>
        <taxon>Chromadorea</taxon>
        <taxon>Rhabditida</taxon>
        <taxon>Rhabditina</taxon>
        <taxon>Rhabditomorpha</taxon>
        <taxon>Strongyloidea</taxon>
        <taxon>Ancylostomatidae</taxon>
        <taxon>Ancylostomatinae</taxon>
        <taxon>Ancylostoma</taxon>
    </lineage>
</organism>
<dbReference type="Proteomes" id="UP000054495">
    <property type="component" value="Unassembled WGS sequence"/>
</dbReference>
<evidence type="ECO:0000256" key="2">
    <source>
        <dbReference type="ARBA" id="ARBA00022525"/>
    </source>
</evidence>
<dbReference type="PANTHER" id="PTHR24020:SF90">
    <property type="entry name" value="COLLAGEN ALPHA-1(XXI) CHAIN"/>
    <property type="match status" value="1"/>
</dbReference>